<dbReference type="InterPro" id="IPR024904">
    <property type="entry name" value="OTCase_ArgI"/>
</dbReference>
<evidence type="ECO:0000256" key="6">
    <source>
        <dbReference type="ARBA" id="ARBA00022679"/>
    </source>
</evidence>
<dbReference type="NCBIfam" id="TIGR00658">
    <property type="entry name" value="orni_carb_tr"/>
    <property type="match status" value="1"/>
</dbReference>
<feature type="binding site" evidence="9">
    <location>
        <position position="98"/>
    </location>
    <ligand>
        <name>carbamoyl phosphate</name>
        <dbReference type="ChEBI" id="CHEBI:58228"/>
    </ligand>
</feature>
<evidence type="ECO:0000313" key="13">
    <source>
        <dbReference type="Proteomes" id="UP000317158"/>
    </source>
</evidence>
<evidence type="ECO:0000256" key="5">
    <source>
        <dbReference type="ARBA" id="ARBA00022571"/>
    </source>
</evidence>
<dbReference type="FunFam" id="3.40.50.1370:FF:000016">
    <property type="entry name" value="Ornithine carbamoyltransferase"/>
    <property type="match status" value="1"/>
</dbReference>
<feature type="binding site" evidence="9">
    <location>
        <begin position="47"/>
        <end position="50"/>
    </location>
    <ligand>
        <name>carbamoyl phosphate</name>
        <dbReference type="ChEBI" id="CHEBI:58228"/>
    </ligand>
</feature>
<feature type="binding site" evidence="9">
    <location>
        <position position="74"/>
    </location>
    <ligand>
        <name>carbamoyl phosphate</name>
        <dbReference type="ChEBI" id="CHEBI:58228"/>
    </ligand>
</feature>
<evidence type="ECO:0000259" key="10">
    <source>
        <dbReference type="Pfam" id="PF00185"/>
    </source>
</evidence>
<dbReference type="PRINTS" id="PR00100">
    <property type="entry name" value="AOTCASE"/>
</dbReference>
<organism evidence="12 13">
    <name type="scientific">Methanoliparum thermophilum</name>
    <dbReference type="NCBI Taxonomy" id="2491083"/>
    <lineage>
        <taxon>Archaea</taxon>
        <taxon>Methanobacteriati</taxon>
        <taxon>Methanobacteriota</taxon>
        <taxon>Candidatus Methanoliparia</taxon>
        <taxon>Candidatus Methanoliparales</taxon>
        <taxon>Candidatus Methanoliparaceae</taxon>
        <taxon>Candidatus Methanoliparum</taxon>
    </lineage>
</organism>
<feature type="binding site" evidence="9">
    <location>
        <position position="281"/>
    </location>
    <ligand>
        <name>carbamoyl phosphate</name>
        <dbReference type="ChEBI" id="CHEBI:58228"/>
    </ligand>
</feature>
<dbReference type="HAMAP" id="MF_01109">
    <property type="entry name" value="OTCase"/>
    <property type="match status" value="1"/>
</dbReference>
<gene>
    <name evidence="12" type="primary">argF</name>
    <name evidence="12" type="ORF">EF806_02230</name>
</gene>
<comment type="caution">
    <text evidence="12">The sequence shown here is derived from an EMBL/GenBank/DDBJ whole genome shotgun (WGS) entry which is preliminary data.</text>
</comment>
<keyword evidence="5" id="KW-0055">Arginine biosynthesis</keyword>
<evidence type="ECO:0000256" key="4">
    <source>
        <dbReference type="ARBA" id="ARBA00022490"/>
    </source>
</evidence>
<dbReference type="InterPro" id="IPR036901">
    <property type="entry name" value="Asp/Orn_carbamoylTrfase_sf"/>
</dbReference>
<protein>
    <recommendedName>
        <fullName evidence="3 9">Ornithine carbamoyltransferase</fullName>
        <shortName evidence="9">OTCase</shortName>
        <ecNumber evidence="3 9">2.1.3.3</ecNumber>
    </recommendedName>
</protein>
<dbReference type="InterPro" id="IPR006132">
    <property type="entry name" value="Asp/Orn_carbamoyltranf_P-bd"/>
</dbReference>
<name>A0A520KSI9_METT2</name>
<feature type="binding site" evidence="9">
    <location>
        <begin position="253"/>
        <end position="254"/>
    </location>
    <ligand>
        <name>carbamoyl phosphate</name>
        <dbReference type="ChEBI" id="CHEBI:58228"/>
    </ligand>
</feature>
<dbReference type="AlphaFoldDB" id="A0A520KSI9"/>
<dbReference type="InterPro" id="IPR006131">
    <property type="entry name" value="Asp_carbamoyltransf_Asp/Orn-bd"/>
</dbReference>
<dbReference type="InterPro" id="IPR002292">
    <property type="entry name" value="Orn/put_carbamltrans"/>
</dbReference>
<evidence type="ECO:0000313" key="12">
    <source>
        <dbReference type="EMBL" id="RZN64887.1"/>
    </source>
</evidence>
<dbReference type="PANTHER" id="PTHR45753:SF3">
    <property type="entry name" value="ORNITHINE TRANSCARBAMYLASE, MITOCHONDRIAL"/>
    <property type="match status" value="1"/>
</dbReference>
<evidence type="ECO:0000256" key="1">
    <source>
        <dbReference type="ARBA" id="ARBA00004496"/>
    </source>
</evidence>
<dbReference type="PANTHER" id="PTHR45753">
    <property type="entry name" value="ORNITHINE CARBAMOYLTRANSFERASE, MITOCHONDRIAL"/>
    <property type="match status" value="1"/>
</dbReference>
<comment type="subcellular location">
    <subcellularLocation>
        <location evidence="1 9">Cytoplasm</location>
    </subcellularLocation>
</comment>
<dbReference type="InterPro" id="IPR006130">
    <property type="entry name" value="Asp/Orn_carbamoylTrfase"/>
</dbReference>
<keyword evidence="5" id="KW-0028">Amino-acid biosynthesis</keyword>
<dbReference type="EC" id="2.1.3.3" evidence="3 9"/>
<feature type="binding site" evidence="9">
    <location>
        <begin position="125"/>
        <end position="128"/>
    </location>
    <ligand>
        <name>carbamoyl phosphate</name>
        <dbReference type="ChEBI" id="CHEBI:58228"/>
    </ligand>
</feature>
<reference evidence="12 13" key="1">
    <citation type="journal article" date="2019" name="Nat. Microbiol.">
        <title>Wide diversity of methane and short-chain alkane metabolisms in uncultured archaea.</title>
        <authorList>
            <person name="Borrel G."/>
            <person name="Adam P.S."/>
            <person name="McKay L.J."/>
            <person name="Chen L.X."/>
            <person name="Sierra-Garcia I.N."/>
            <person name="Sieber C.M."/>
            <person name="Letourneur Q."/>
            <person name="Ghozlane A."/>
            <person name="Andersen G.L."/>
            <person name="Li W.J."/>
            <person name="Hallam S.J."/>
            <person name="Muyzer G."/>
            <person name="de Oliveira V.M."/>
            <person name="Inskeep W.P."/>
            <person name="Banfield J.F."/>
            <person name="Gribaldo S."/>
        </authorList>
    </citation>
    <scope>NUCLEOTIDE SEQUENCE [LARGE SCALE GENOMIC DNA]</scope>
    <source>
        <strain evidence="12">NM1a</strain>
    </source>
</reference>
<dbReference type="Gene3D" id="3.40.50.1370">
    <property type="entry name" value="Aspartate/ornithine carbamoyltransferase"/>
    <property type="match status" value="2"/>
</dbReference>
<proteinExistence type="inferred from homology"/>
<dbReference type="FunFam" id="3.40.50.1370:FF:000008">
    <property type="entry name" value="Ornithine carbamoyltransferase"/>
    <property type="match status" value="1"/>
</dbReference>
<dbReference type="GO" id="GO:0005737">
    <property type="term" value="C:cytoplasm"/>
    <property type="evidence" value="ECO:0007669"/>
    <property type="project" value="UniProtKB-SubCell"/>
</dbReference>
<dbReference type="GO" id="GO:0042450">
    <property type="term" value="P:L-arginine biosynthetic process via ornithine"/>
    <property type="evidence" value="ECO:0007669"/>
    <property type="project" value="UniProtKB-UniRule"/>
</dbReference>
<dbReference type="GO" id="GO:0004585">
    <property type="term" value="F:ornithine carbamoyltransferase activity"/>
    <property type="evidence" value="ECO:0007669"/>
    <property type="project" value="UniProtKB-UniRule"/>
</dbReference>
<dbReference type="Pfam" id="PF00185">
    <property type="entry name" value="OTCace"/>
    <property type="match status" value="1"/>
</dbReference>
<keyword evidence="6 9" id="KW-0808">Transferase</keyword>
<evidence type="ECO:0000256" key="2">
    <source>
        <dbReference type="ARBA" id="ARBA00007805"/>
    </source>
</evidence>
<dbReference type="PROSITE" id="PS00097">
    <property type="entry name" value="CARBAMOYLTRANSFERASE"/>
    <property type="match status" value="1"/>
</dbReference>
<keyword evidence="4 9" id="KW-0963">Cytoplasm</keyword>
<evidence type="ECO:0000256" key="7">
    <source>
        <dbReference type="ARBA" id="ARBA00029440"/>
    </source>
</evidence>
<evidence type="ECO:0000256" key="8">
    <source>
        <dbReference type="ARBA" id="ARBA00048772"/>
    </source>
</evidence>
<feature type="binding site" evidence="9">
    <location>
        <begin position="217"/>
        <end position="218"/>
    </location>
    <ligand>
        <name>L-ornithine</name>
        <dbReference type="ChEBI" id="CHEBI:46911"/>
    </ligand>
</feature>
<dbReference type="GO" id="GO:0016597">
    <property type="term" value="F:amino acid binding"/>
    <property type="evidence" value="ECO:0007669"/>
    <property type="project" value="InterPro"/>
</dbReference>
<sequence>MNVLSILDLSKKDIEEILDLAMEMKRGNEKRKFLNDKNVAMIFEKQSTRTRVSFEVAMRQLGGYAIYLNKNDLQLGRGESIQDTAKVLSRYVDGIIVRTFEHETVEEMAKYSSVPVINALTNLEHPCQSLADLFTIKEFKGDLKGLKLVWIGDVNNVCNSLILISSLFGINISIGSPRDYGPSRYILDKLDGHIKYYNDPYKAAEDADIIYTDVWVSMGNEDEKDKREIDFKEFQVNQKLLSHAKKDAIVMHCLPAIRGKEITSDVMDGKNSVIFDQAENRLHTQKALLAKVIR</sequence>
<evidence type="ECO:0000259" key="11">
    <source>
        <dbReference type="Pfam" id="PF02729"/>
    </source>
</evidence>
<comment type="pathway">
    <text evidence="7">Amino-acid biosynthesis.</text>
</comment>
<evidence type="ECO:0000256" key="3">
    <source>
        <dbReference type="ARBA" id="ARBA00013007"/>
    </source>
</evidence>
<feature type="domain" description="Aspartate/ornithine carbamoyltransferase Asp/Orn-binding" evidence="10">
    <location>
        <begin position="144"/>
        <end position="290"/>
    </location>
</feature>
<comment type="catalytic activity">
    <reaction evidence="8 9">
        <text>carbamoyl phosphate + L-ornithine = L-citrulline + phosphate + H(+)</text>
        <dbReference type="Rhea" id="RHEA:19513"/>
        <dbReference type="ChEBI" id="CHEBI:15378"/>
        <dbReference type="ChEBI" id="CHEBI:43474"/>
        <dbReference type="ChEBI" id="CHEBI:46911"/>
        <dbReference type="ChEBI" id="CHEBI:57743"/>
        <dbReference type="ChEBI" id="CHEBI:58228"/>
        <dbReference type="EC" id="2.1.3.3"/>
    </reaction>
</comment>
<evidence type="ECO:0000256" key="9">
    <source>
        <dbReference type="HAMAP-Rule" id="MF_01109"/>
    </source>
</evidence>
<comment type="similarity">
    <text evidence="2 9">Belongs to the aspartate/ornithine carbamoyltransferase superfamily. OTCase family.</text>
</comment>
<dbReference type="Proteomes" id="UP000317158">
    <property type="component" value="Unassembled WGS sequence"/>
</dbReference>
<accession>A0A520KSI9</accession>
<dbReference type="PRINTS" id="PR00102">
    <property type="entry name" value="OTCASE"/>
</dbReference>
<feature type="binding site" evidence="9">
    <location>
        <position position="156"/>
    </location>
    <ligand>
        <name>L-ornithine</name>
        <dbReference type="ChEBI" id="CHEBI:46911"/>
    </ligand>
</feature>
<dbReference type="EMBL" id="RXIF01000004">
    <property type="protein sequence ID" value="RZN64887.1"/>
    <property type="molecule type" value="Genomic_DNA"/>
</dbReference>
<dbReference type="GO" id="GO:0019240">
    <property type="term" value="P:citrulline biosynthetic process"/>
    <property type="evidence" value="ECO:0007669"/>
    <property type="project" value="TreeGrafter"/>
</dbReference>
<dbReference type="Pfam" id="PF02729">
    <property type="entry name" value="OTCace_N"/>
    <property type="match status" value="1"/>
</dbReference>
<feature type="domain" description="Aspartate/ornithine carbamoyltransferase carbamoyl-P binding" evidence="11">
    <location>
        <begin position="2"/>
        <end position="138"/>
    </location>
</feature>
<dbReference type="NCBIfam" id="NF001986">
    <property type="entry name" value="PRK00779.1"/>
    <property type="match status" value="1"/>
</dbReference>
<dbReference type="SUPFAM" id="SSF53671">
    <property type="entry name" value="Aspartate/ornithine carbamoyltransferase"/>
    <property type="match status" value="1"/>
</dbReference>
<feature type="binding site" evidence="9">
    <location>
        <position position="213"/>
    </location>
    <ligand>
        <name>L-ornithine</name>
        <dbReference type="ChEBI" id="CHEBI:46911"/>
    </ligand>
</feature>